<dbReference type="GO" id="GO:0016987">
    <property type="term" value="F:sigma factor activity"/>
    <property type="evidence" value="ECO:0007669"/>
    <property type="project" value="InterPro"/>
</dbReference>
<dbReference type="InterPro" id="IPR013249">
    <property type="entry name" value="RNA_pol_sigma70_r4_t2"/>
</dbReference>
<dbReference type="GO" id="GO:0000428">
    <property type="term" value="C:DNA-directed RNA polymerase complex"/>
    <property type="evidence" value="ECO:0007669"/>
    <property type="project" value="UniProtKB-KW"/>
</dbReference>
<organism evidence="3 4">
    <name type="scientific">Agaribacter marinus</name>
    <dbReference type="NCBI Taxonomy" id="1431249"/>
    <lineage>
        <taxon>Bacteria</taxon>
        <taxon>Pseudomonadati</taxon>
        <taxon>Pseudomonadota</taxon>
        <taxon>Gammaproteobacteria</taxon>
        <taxon>Alteromonadales</taxon>
        <taxon>Alteromonadaceae</taxon>
        <taxon>Agaribacter</taxon>
    </lineage>
</organism>
<dbReference type="Pfam" id="PF08281">
    <property type="entry name" value="Sigma70_r4_2"/>
    <property type="match status" value="1"/>
</dbReference>
<reference evidence="3" key="2">
    <citation type="submission" date="2023-01" db="EMBL/GenBank/DDBJ databases">
        <title>Draft genome sequence of Agaribacter marinus strain NBRC 110023.</title>
        <authorList>
            <person name="Sun Q."/>
            <person name="Mori K."/>
        </authorList>
    </citation>
    <scope>NUCLEOTIDE SEQUENCE</scope>
    <source>
        <strain evidence="3">NBRC 110023</strain>
    </source>
</reference>
<feature type="domain" description="RNA polymerase sigma factor 70 region 4 type 2" evidence="1">
    <location>
        <begin position="93"/>
        <end position="144"/>
    </location>
</feature>
<dbReference type="PANTHER" id="PTHR47756:SF2">
    <property type="entry name" value="BLL6612 PROTEIN"/>
    <property type="match status" value="1"/>
</dbReference>
<evidence type="ECO:0000259" key="1">
    <source>
        <dbReference type="Pfam" id="PF08281"/>
    </source>
</evidence>
<sequence>MHVNRFGIDVLETIEDAIQWSMLQALDTWSTQDVPDNTAAWLYKVSLRRLISELKSEKRRQAILDEQVPPVDEYIANEETLSNEMGCAMLRMLFTACHPSIPIESQLVFTLKSLCGFSVREVSIRLFISEANVYKRFNRAKKFLKADIKTIDSVAADQLENRIESVYKVIYLIFTEGYLSSDADYSIRQDLCEEALRLGLFLRDSEIGCKGKTHALLALIYLNLARLPARQHTSGALTLLEQQDRRLWDKSLITHGVSYLRLSTSSDDISRYHIEAGIAAEHCLSPSFKETRWQKIIASYELLEKISPSPLHVLNKALAIAEHDSPSQALDVLASYDFPKWLAQSYHWYAVLADLHARDGNISVSAKNADLAIEKAPTDTIRSLLRQRLIRSKD</sequence>
<comment type="caution">
    <text evidence="3">The sequence shown here is derived from an EMBL/GenBank/DDBJ whole genome shotgun (WGS) entry which is preliminary data.</text>
</comment>
<keyword evidence="4" id="KW-1185">Reference proteome</keyword>
<dbReference type="InterPro" id="IPR036388">
    <property type="entry name" value="WH-like_DNA-bd_sf"/>
</dbReference>
<dbReference type="SUPFAM" id="SSF88659">
    <property type="entry name" value="Sigma3 and sigma4 domains of RNA polymerase sigma factors"/>
    <property type="match status" value="1"/>
</dbReference>
<reference evidence="3" key="1">
    <citation type="journal article" date="2014" name="Int. J. Syst. Evol. Microbiol.">
        <title>Complete genome sequence of Corynebacterium casei LMG S-19264T (=DSM 44701T), isolated from a smear-ripened cheese.</title>
        <authorList>
            <consortium name="US DOE Joint Genome Institute (JGI-PGF)"/>
            <person name="Walter F."/>
            <person name="Albersmeier A."/>
            <person name="Kalinowski J."/>
            <person name="Ruckert C."/>
        </authorList>
    </citation>
    <scope>NUCLEOTIDE SEQUENCE</scope>
    <source>
        <strain evidence="3">NBRC 110023</strain>
    </source>
</reference>
<dbReference type="GO" id="GO:0003677">
    <property type="term" value="F:DNA binding"/>
    <property type="evidence" value="ECO:0007669"/>
    <property type="project" value="InterPro"/>
</dbReference>
<dbReference type="InterPro" id="IPR046531">
    <property type="entry name" value="DUF6596"/>
</dbReference>
<gene>
    <name evidence="3" type="ORF">GCM10007852_04360</name>
</gene>
<name>A0AA37WH36_9ALTE</name>
<dbReference type="AlphaFoldDB" id="A0AA37WH36"/>
<evidence type="ECO:0000313" key="3">
    <source>
        <dbReference type="EMBL" id="GLR69528.1"/>
    </source>
</evidence>
<accession>A0AA37WH36</accession>
<dbReference type="InterPro" id="IPR013324">
    <property type="entry name" value="RNA_pol_sigma_r3/r4-like"/>
</dbReference>
<dbReference type="EMBL" id="BSOT01000005">
    <property type="protein sequence ID" value="GLR69528.1"/>
    <property type="molecule type" value="Genomic_DNA"/>
</dbReference>
<dbReference type="Gene3D" id="1.10.1740.10">
    <property type="match status" value="1"/>
</dbReference>
<dbReference type="RefSeq" id="WP_284217540.1">
    <property type="nucleotide sequence ID" value="NZ_BSOT01000005.1"/>
</dbReference>
<dbReference type="InterPro" id="IPR013325">
    <property type="entry name" value="RNA_pol_sigma_r2"/>
</dbReference>
<proteinExistence type="predicted"/>
<dbReference type="GO" id="GO:0006352">
    <property type="term" value="P:DNA-templated transcription initiation"/>
    <property type="evidence" value="ECO:0007669"/>
    <property type="project" value="InterPro"/>
</dbReference>
<dbReference type="Gene3D" id="1.10.10.10">
    <property type="entry name" value="Winged helix-like DNA-binding domain superfamily/Winged helix DNA-binding domain"/>
    <property type="match status" value="1"/>
</dbReference>
<dbReference type="Proteomes" id="UP001156601">
    <property type="component" value="Unassembled WGS sequence"/>
</dbReference>
<keyword evidence="3" id="KW-0240">DNA-directed RNA polymerase</keyword>
<keyword evidence="3" id="KW-0804">Transcription</keyword>
<evidence type="ECO:0000259" key="2">
    <source>
        <dbReference type="Pfam" id="PF20239"/>
    </source>
</evidence>
<dbReference type="PANTHER" id="PTHR47756">
    <property type="entry name" value="BLL6612 PROTEIN-RELATED"/>
    <property type="match status" value="1"/>
</dbReference>
<feature type="domain" description="DUF6596" evidence="2">
    <location>
        <begin position="162"/>
        <end position="262"/>
    </location>
</feature>
<protein>
    <submittedName>
        <fullName evidence="3">DNA-directed RNA polymerase sigma-70 factor</fullName>
    </submittedName>
</protein>
<dbReference type="SUPFAM" id="SSF88946">
    <property type="entry name" value="Sigma2 domain of RNA polymerase sigma factors"/>
    <property type="match status" value="1"/>
</dbReference>
<evidence type="ECO:0000313" key="4">
    <source>
        <dbReference type="Proteomes" id="UP001156601"/>
    </source>
</evidence>
<dbReference type="Pfam" id="PF20239">
    <property type="entry name" value="DUF6596"/>
    <property type="match status" value="1"/>
</dbReference>